<reference evidence="5" key="1">
    <citation type="journal article" date="2020" name="New Phytol.">
        <title>Comparative genomics reveals dynamic genome evolution in host specialist ectomycorrhizal fungi.</title>
        <authorList>
            <person name="Lofgren L.A."/>
            <person name="Nguyen N.H."/>
            <person name="Vilgalys R."/>
            <person name="Ruytinx J."/>
            <person name="Liao H.L."/>
            <person name="Branco S."/>
            <person name="Kuo A."/>
            <person name="LaButti K."/>
            <person name="Lipzen A."/>
            <person name="Andreopoulos W."/>
            <person name="Pangilinan J."/>
            <person name="Riley R."/>
            <person name="Hundley H."/>
            <person name="Na H."/>
            <person name="Barry K."/>
            <person name="Grigoriev I.V."/>
            <person name="Stajich J.E."/>
            <person name="Kennedy P.G."/>
        </authorList>
    </citation>
    <scope>NUCLEOTIDE SEQUENCE</scope>
    <source>
        <strain evidence="5">FC423</strain>
    </source>
</reference>
<dbReference type="SUPFAM" id="SSF51726">
    <property type="entry name" value="UROD/MetE-like"/>
    <property type="match status" value="1"/>
</dbReference>
<dbReference type="InterPro" id="IPR002629">
    <property type="entry name" value="Met_Synth_C/arc"/>
</dbReference>
<dbReference type="GO" id="GO:0008270">
    <property type="term" value="F:zinc ion binding"/>
    <property type="evidence" value="ECO:0007669"/>
    <property type="project" value="InterPro"/>
</dbReference>
<dbReference type="CDD" id="cd03311">
    <property type="entry name" value="CIMS_C_terminal_like"/>
    <property type="match status" value="1"/>
</dbReference>
<organism evidence="5 6">
    <name type="scientific">Suillus discolor</name>
    <dbReference type="NCBI Taxonomy" id="1912936"/>
    <lineage>
        <taxon>Eukaryota</taxon>
        <taxon>Fungi</taxon>
        <taxon>Dikarya</taxon>
        <taxon>Basidiomycota</taxon>
        <taxon>Agaricomycotina</taxon>
        <taxon>Agaricomycetes</taxon>
        <taxon>Agaricomycetidae</taxon>
        <taxon>Boletales</taxon>
        <taxon>Suillineae</taxon>
        <taxon>Suillaceae</taxon>
        <taxon>Suillus</taxon>
    </lineage>
</organism>
<evidence type="ECO:0000259" key="4">
    <source>
        <dbReference type="Pfam" id="PF01717"/>
    </source>
</evidence>
<keyword evidence="6" id="KW-1185">Reference proteome</keyword>
<keyword evidence="2" id="KW-0479">Metal-binding</keyword>
<dbReference type="EMBL" id="JABBWM010000076">
    <property type="protein sequence ID" value="KAG2095084.1"/>
    <property type="molecule type" value="Genomic_DNA"/>
</dbReference>
<dbReference type="Pfam" id="PF01717">
    <property type="entry name" value="Meth_synt_2"/>
    <property type="match status" value="1"/>
</dbReference>
<dbReference type="PANTHER" id="PTHR30519">
    <property type="entry name" value="5-METHYLTETRAHYDROPTEROYLTRIGLUTAMATE--HOMOCYSTEINE METHYLTRANSFERASE"/>
    <property type="match status" value="1"/>
</dbReference>
<dbReference type="Proteomes" id="UP000823399">
    <property type="component" value="Unassembled WGS sequence"/>
</dbReference>
<dbReference type="OrthoDB" id="1053771at2759"/>
<gene>
    <name evidence="5" type="ORF">F5147DRAFT_819429</name>
</gene>
<feature type="domain" description="Cobalamin-independent methionine synthase MetE C-terminal/archaeal" evidence="4">
    <location>
        <begin position="58"/>
        <end position="267"/>
    </location>
</feature>
<keyword evidence="3" id="KW-0862">Zinc</keyword>
<evidence type="ECO:0000256" key="3">
    <source>
        <dbReference type="ARBA" id="ARBA00022833"/>
    </source>
</evidence>
<evidence type="ECO:0000256" key="2">
    <source>
        <dbReference type="ARBA" id="ARBA00022723"/>
    </source>
</evidence>
<evidence type="ECO:0000313" key="5">
    <source>
        <dbReference type="EMBL" id="KAG2095084.1"/>
    </source>
</evidence>
<dbReference type="GeneID" id="64705903"/>
<comment type="cofactor">
    <cofactor evidence="1">
        <name>Zn(2+)</name>
        <dbReference type="ChEBI" id="CHEBI:29105"/>
    </cofactor>
</comment>
<proteinExistence type="predicted"/>
<dbReference type="AlphaFoldDB" id="A0A9P7EWZ8"/>
<sequence length="268" mass="30199">MSSWRRRLSLVVKFQEKVGLDLLVHGEPERNDMVQYFSEQLNGFVFTQTAWVQSYGSRYAQSVSSKPMKGILSGPVTILNWFFPRGDVPHKLQLQQLALALRDEVLDLEKASISAIQVDKPAVREGLPPCHPDWDEYLQWPVDTFKLSTAGVSDAIETHSHFCYSDFGDIFPSIQRLDTDVISIKFSKSDMKLLHSFKQYGYSNQIGPGVYDIHSPHIPSEAEIIECLKTTLAIIPNHLMFINPDCGLKTRGWKEIDASLANLVAAAC</sequence>
<dbReference type="InterPro" id="IPR038071">
    <property type="entry name" value="UROD/MetE-like_sf"/>
</dbReference>
<name>A0A9P7EWZ8_9AGAM</name>
<dbReference type="GO" id="GO:0009086">
    <property type="term" value="P:methionine biosynthetic process"/>
    <property type="evidence" value="ECO:0007669"/>
    <property type="project" value="InterPro"/>
</dbReference>
<protein>
    <submittedName>
        <fullName evidence="5">5-methyltetrahydropteroyltriglutamate--homocysteine S-methyltransferase</fullName>
    </submittedName>
</protein>
<evidence type="ECO:0000313" key="6">
    <source>
        <dbReference type="Proteomes" id="UP000823399"/>
    </source>
</evidence>
<dbReference type="GO" id="GO:0003871">
    <property type="term" value="F:5-methyltetrahydropteroyltriglutamate-homocysteine S-methyltransferase activity"/>
    <property type="evidence" value="ECO:0007669"/>
    <property type="project" value="InterPro"/>
</dbReference>
<accession>A0A9P7EWZ8</accession>
<evidence type="ECO:0000256" key="1">
    <source>
        <dbReference type="ARBA" id="ARBA00001947"/>
    </source>
</evidence>
<dbReference type="Gene3D" id="3.20.20.210">
    <property type="match status" value="3"/>
</dbReference>
<comment type="caution">
    <text evidence="5">The sequence shown here is derived from an EMBL/GenBank/DDBJ whole genome shotgun (WGS) entry which is preliminary data.</text>
</comment>
<dbReference type="RefSeq" id="XP_041287702.1">
    <property type="nucleotide sequence ID" value="XM_041443644.1"/>
</dbReference>